<evidence type="ECO:0000313" key="2">
    <source>
        <dbReference type="EMBL" id="CAG6619904.1"/>
    </source>
</evidence>
<dbReference type="AlphaFoldDB" id="A0A8D8M0D4"/>
<name>A0A8D8M0D4_9HEMI</name>
<sequence length="118" mass="13997">MVFSDLFSKHLSVLIDNVRVKTILILKYISLVIVMVLGNVYMSSKDVPLVGSYHPTMNRVVWLNKRFVLRSYEKIHFSFHEFIICIYLCCFTRRKTGEIHFSVRFQTSPYTFLPLRSR</sequence>
<evidence type="ECO:0000256" key="1">
    <source>
        <dbReference type="SAM" id="Phobius"/>
    </source>
</evidence>
<dbReference type="EMBL" id="HBUF01046537">
    <property type="protein sequence ID" value="CAG6619905.1"/>
    <property type="molecule type" value="Transcribed_RNA"/>
</dbReference>
<keyword evidence="1" id="KW-0812">Transmembrane</keyword>
<proteinExistence type="predicted"/>
<accession>A0A8D8M0D4</accession>
<protein>
    <submittedName>
        <fullName evidence="2">Uncharacterized protein</fullName>
    </submittedName>
</protein>
<organism evidence="2">
    <name type="scientific">Cacopsylla melanoneura</name>
    <dbReference type="NCBI Taxonomy" id="428564"/>
    <lineage>
        <taxon>Eukaryota</taxon>
        <taxon>Metazoa</taxon>
        <taxon>Ecdysozoa</taxon>
        <taxon>Arthropoda</taxon>
        <taxon>Hexapoda</taxon>
        <taxon>Insecta</taxon>
        <taxon>Pterygota</taxon>
        <taxon>Neoptera</taxon>
        <taxon>Paraneoptera</taxon>
        <taxon>Hemiptera</taxon>
        <taxon>Sternorrhyncha</taxon>
        <taxon>Psylloidea</taxon>
        <taxon>Psyllidae</taxon>
        <taxon>Psyllinae</taxon>
        <taxon>Cacopsylla</taxon>
    </lineage>
</organism>
<keyword evidence="1" id="KW-0472">Membrane</keyword>
<reference evidence="2" key="1">
    <citation type="submission" date="2021-05" db="EMBL/GenBank/DDBJ databases">
        <authorList>
            <person name="Alioto T."/>
            <person name="Alioto T."/>
            <person name="Gomez Garrido J."/>
        </authorList>
    </citation>
    <scope>NUCLEOTIDE SEQUENCE</scope>
</reference>
<keyword evidence="1" id="KW-1133">Transmembrane helix</keyword>
<feature type="transmembrane region" description="Helical" evidence="1">
    <location>
        <begin position="20"/>
        <end position="42"/>
    </location>
</feature>
<dbReference type="EMBL" id="HBUF01046536">
    <property type="protein sequence ID" value="CAG6619904.1"/>
    <property type="molecule type" value="Transcribed_RNA"/>
</dbReference>